<dbReference type="CDD" id="cd06171">
    <property type="entry name" value="Sigma70_r4"/>
    <property type="match status" value="1"/>
</dbReference>
<dbReference type="GO" id="GO:0016987">
    <property type="term" value="F:sigma factor activity"/>
    <property type="evidence" value="ECO:0007669"/>
    <property type="project" value="UniProtKB-KW"/>
</dbReference>
<dbReference type="SUPFAM" id="SSF88659">
    <property type="entry name" value="Sigma3 and sigma4 domains of RNA polymerase sigma factors"/>
    <property type="match status" value="1"/>
</dbReference>
<accession>A0A919SGV0</accession>
<dbReference type="PANTHER" id="PTHR43133">
    <property type="entry name" value="RNA POLYMERASE ECF-TYPE SIGMA FACTO"/>
    <property type="match status" value="1"/>
</dbReference>
<dbReference type="GO" id="GO:0003677">
    <property type="term" value="F:DNA binding"/>
    <property type="evidence" value="ECO:0007669"/>
    <property type="project" value="UniProtKB-KW"/>
</dbReference>
<evidence type="ECO:0000256" key="2">
    <source>
        <dbReference type="ARBA" id="ARBA00023015"/>
    </source>
</evidence>
<name>A0A919SGV0_9ACTN</name>
<dbReference type="Gene3D" id="1.10.10.10">
    <property type="entry name" value="Winged helix-like DNA-binding domain superfamily/Winged helix DNA-binding domain"/>
    <property type="match status" value="1"/>
</dbReference>
<dbReference type="InterPro" id="IPR013325">
    <property type="entry name" value="RNA_pol_sigma_r2"/>
</dbReference>
<feature type="compositionally biased region" description="Basic and acidic residues" evidence="6">
    <location>
        <begin position="9"/>
        <end position="20"/>
    </location>
</feature>
<dbReference type="EMBL" id="BOQP01000011">
    <property type="protein sequence ID" value="GIM71686.1"/>
    <property type="molecule type" value="Genomic_DNA"/>
</dbReference>
<dbReference type="GO" id="GO:0006352">
    <property type="term" value="P:DNA-templated transcription initiation"/>
    <property type="evidence" value="ECO:0007669"/>
    <property type="project" value="InterPro"/>
</dbReference>
<evidence type="ECO:0000313" key="10">
    <source>
        <dbReference type="Proteomes" id="UP000680865"/>
    </source>
</evidence>
<keyword evidence="4" id="KW-0238">DNA-binding</keyword>
<keyword evidence="3" id="KW-0731">Sigma factor</keyword>
<keyword evidence="2" id="KW-0805">Transcription regulation</keyword>
<sequence>MRRYLPLAESRREPDREPRAKAGVSIPDDDLVGRSIERPEQFAPLFDRHAPAVHRYLARRVGGMADDLLAETFLVAFRRRSSYRADGVGVLPWLYGIATNVLRRHVRQEVRRYRALARLPDTAAPLTGEDAAIDRADAEALRRQLAEALAGLNRGDRDVLLLTAWADLSYIEIAEVLGIPVGTVRSRLHRARRVTRDALAPLRIAEEMS</sequence>
<dbReference type="InterPro" id="IPR039425">
    <property type="entry name" value="RNA_pol_sigma-70-like"/>
</dbReference>
<feature type="domain" description="RNA polymerase sigma-70 region 2" evidence="7">
    <location>
        <begin position="45"/>
        <end position="111"/>
    </location>
</feature>
<reference evidence="9" key="1">
    <citation type="submission" date="2021-03" db="EMBL/GenBank/DDBJ databases">
        <title>Whole genome shotgun sequence of Actinoplanes consettensis NBRC 14913.</title>
        <authorList>
            <person name="Komaki H."/>
            <person name="Tamura T."/>
        </authorList>
    </citation>
    <scope>NUCLEOTIDE SEQUENCE</scope>
    <source>
        <strain evidence="9">NBRC 14913</strain>
    </source>
</reference>
<dbReference type="Pfam" id="PF04542">
    <property type="entry name" value="Sigma70_r2"/>
    <property type="match status" value="1"/>
</dbReference>
<organism evidence="9 10">
    <name type="scientific">Winogradskya consettensis</name>
    <dbReference type="NCBI Taxonomy" id="113560"/>
    <lineage>
        <taxon>Bacteria</taxon>
        <taxon>Bacillati</taxon>
        <taxon>Actinomycetota</taxon>
        <taxon>Actinomycetes</taxon>
        <taxon>Micromonosporales</taxon>
        <taxon>Micromonosporaceae</taxon>
        <taxon>Winogradskya</taxon>
    </lineage>
</organism>
<evidence type="ECO:0000259" key="7">
    <source>
        <dbReference type="Pfam" id="PF04542"/>
    </source>
</evidence>
<dbReference type="InterPro" id="IPR013249">
    <property type="entry name" value="RNA_pol_sigma70_r4_t2"/>
</dbReference>
<proteinExistence type="inferred from homology"/>
<protein>
    <submittedName>
        <fullName evidence="9">DNA-directed RNA polymerase sigma-70 factor</fullName>
    </submittedName>
</protein>
<dbReference type="AlphaFoldDB" id="A0A919SGV0"/>
<evidence type="ECO:0000256" key="1">
    <source>
        <dbReference type="ARBA" id="ARBA00010641"/>
    </source>
</evidence>
<keyword evidence="5" id="KW-0804">Transcription</keyword>
<gene>
    <name evidence="9" type="primary">rpoE_10</name>
    <name evidence="9" type="ORF">Aco04nite_26510</name>
</gene>
<dbReference type="InterPro" id="IPR007627">
    <property type="entry name" value="RNA_pol_sigma70_r2"/>
</dbReference>
<evidence type="ECO:0000256" key="5">
    <source>
        <dbReference type="ARBA" id="ARBA00023163"/>
    </source>
</evidence>
<dbReference type="NCBIfam" id="TIGR02937">
    <property type="entry name" value="sigma70-ECF"/>
    <property type="match status" value="1"/>
</dbReference>
<comment type="similarity">
    <text evidence="1">Belongs to the sigma-70 factor family. ECF subfamily.</text>
</comment>
<dbReference type="GO" id="GO:0000428">
    <property type="term" value="C:DNA-directed RNA polymerase complex"/>
    <property type="evidence" value="ECO:0007669"/>
    <property type="project" value="UniProtKB-KW"/>
</dbReference>
<keyword evidence="10" id="KW-1185">Reference proteome</keyword>
<dbReference type="Proteomes" id="UP000680865">
    <property type="component" value="Unassembled WGS sequence"/>
</dbReference>
<dbReference type="InterPro" id="IPR036388">
    <property type="entry name" value="WH-like_DNA-bd_sf"/>
</dbReference>
<dbReference type="PANTHER" id="PTHR43133:SF8">
    <property type="entry name" value="RNA POLYMERASE SIGMA FACTOR HI_1459-RELATED"/>
    <property type="match status" value="1"/>
</dbReference>
<dbReference type="InterPro" id="IPR014284">
    <property type="entry name" value="RNA_pol_sigma-70_dom"/>
</dbReference>
<evidence type="ECO:0000256" key="6">
    <source>
        <dbReference type="SAM" id="MobiDB-lite"/>
    </source>
</evidence>
<evidence type="ECO:0000256" key="3">
    <source>
        <dbReference type="ARBA" id="ARBA00023082"/>
    </source>
</evidence>
<dbReference type="Gene3D" id="1.10.1740.10">
    <property type="match status" value="1"/>
</dbReference>
<dbReference type="SUPFAM" id="SSF88946">
    <property type="entry name" value="Sigma2 domain of RNA polymerase sigma factors"/>
    <property type="match status" value="1"/>
</dbReference>
<evidence type="ECO:0000256" key="4">
    <source>
        <dbReference type="ARBA" id="ARBA00023125"/>
    </source>
</evidence>
<comment type="caution">
    <text evidence="9">The sequence shown here is derived from an EMBL/GenBank/DDBJ whole genome shotgun (WGS) entry which is preliminary data.</text>
</comment>
<evidence type="ECO:0000259" key="8">
    <source>
        <dbReference type="Pfam" id="PF08281"/>
    </source>
</evidence>
<feature type="domain" description="RNA polymerase sigma factor 70 region 4 type 2" evidence="8">
    <location>
        <begin position="142"/>
        <end position="193"/>
    </location>
</feature>
<dbReference type="Pfam" id="PF08281">
    <property type="entry name" value="Sigma70_r4_2"/>
    <property type="match status" value="1"/>
</dbReference>
<dbReference type="InterPro" id="IPR013324">
    <property type="entry name" value="RNA_pol_sigma_r3/r4-like"/>
</dbReference>
<feature type="region of interest" description="Disordered" evidence="6">
    <location>
        <begin position="1"/>
        <end position="24"/>
    </location>
</feature>
<evidence type="ECO:0000313" key="9">
    <source>
        <dbReference type="EMBL" id="GIM71686.1"/>
    </source>
</evidence>
<keyword evidence="9" id="KW-0240">DNA-directed RNA polymerase</keyword>